<proteinExistence type="predicted"/>
<organism evidence="1 2">
    <name type="scientific">Infirmifilum uzonense</name>
    <dbReference type="NCBI Taxonomy" id="1550241"/>
    <lineage>
        <taxon>Archaea</taxon>
        <taxon>Thermoproteota</taxon>
        <taxon>Thermoprotei</taxon>
        <taxon>Thermofilales</taxon>
        <taxon>Thermofilaceae</taxon>
        <taxon>Infirmifilum</taxon>
    </lineage>
</organism>
<keyword evidence="2" id="KW-1185">Reference proteome</keyword>
<dbReference type="Proteomes" id="UP000067434">
    <property type="component" value="Chromosome"/>
</dbReference>
<evidence type="ECO:0008006" key="3">
    <source>
        <dbReference type="Google" id="ProtNLM"/>
    </source>
</evidence>
<evidence type="ECO:0000313" key="2">
    <source>
        <dbReference type="Proteomes" id="UP000067434"/>
    </source>
</evidence>
<dbReference type="PATRIC" id="fig|1550241.5.peg.1233"/>
<sequence>MKSILRLYRLPGIHVIYGSPGSCKTRFSIFTGRLIAGTSPLLYAGLGRHSIISPEESEEIKVVRIQNLKSEISFLLSLEKLSGNFGSLVYDGFSIYFLPLRFYMRETSISKLQLFAASKLHEFSQRRSIPLIVTAQEISGRKPLAYKILRRFSRDFTRLEKVDEKIVVHVYDRNLKEKFTESIDGCFEEKASR</sequence>
<dbReference type="HOGENOM" id="CLU_1307880_0_0_2"/>
<dbReference type="STRING" id="1550241.MA03_05890"/>
<gene>
    <name evidence="1" type="ORF">MA03_05890</name>
</gene>
<name>A0A0F7FHW4_9CREN</name>
<evidence type="ECO:0000313" key="1">
    <source>
        <dbReference type="EMBL" id="AKG38880.1"/>
    </source>
</evidence>
<accession>A0A0F7FHW4</accession>
<dbReference type="EMBL" id="CP009961">
    <property type="protein sequence ID" value="AKG38880.1"/>
    <property type="molecule type" value="Genomic_DNA"/>
</dbReference>
<dbReference type="RefSeq" id="WP_052884376.1">
    <property type="nucleotide sequence ID" value="NZ_CP009961.1"/>
</dbReference>
<dbReference type="AlphaFoldDB" id="A0A0F7FHW4"/>
<reference evidence="1 2" key="1">
    <citation type="journal article" date="2015" name="Stand. Genomic Sci.">
        <title>Complete genome sequence of and proposal of Thermofilum uzonense sp. nov. a novel hyperthermophilic crenarchaeon and emended description of the genus Thermofilum.</title>
        <authorList>
            <person name="Toshchakov S.V."/>
            <person name="Korzhenkov A.A."/>
            <person name="Samarov N.I."/>
            <person name="Mazunin I.O."/>
            <person name="Mozhey O.I."/>
            <person name="Shmyr I.S."/>
            <person name="Derbikova K.S."/>
            <person name="Taranov E.A."/>
            <person name="Dominova I.N."/>
            <person name="Bonch-Osmolovskaya E.A."/>
            <person name="Patrushev M.V."/>
            <person name="Podosokorskaya O.A."/>
            <person name="Kublanov I.V."/>
        </authorList>
    </citation>
    <scope>NUCLEOTIDE SEQUENCE [LARGE SCALE GENOMIC DNA]</scope>
    <source>
        <strain evidence="1 2">1807-2</strain>
    </source>
</reference>
<dbReference type="GeneID" id="25401743"/>
<dbReference type="KEGG" id="thf:MA03_05890"/>
<protein>
    <recommendedName>
        <fullName evidence="3">DNA recombination and repair protein Rad51-like C-terminal domain-containing protein</fullName>
    </recommendedName>
</protein>